<evidence type="ECO:0000256" key="4">
    <source>
        <dbReference type="ARBA" id="ARBA00022603"/>
    </source>
</evidence>
<evidence type="ECO:0000256" key="1">
    <source>
        <dbReference type="ARBA" id="ARBA00004141"/>
    </source>
</evidence>
<dbReference type="PANTHER" id="PTHR12714:SF9">
    <property type="entry name" value="PROTEIN-S-ISOPRENYLCYSTEINE O-METHYLTRANSFERASE"/>
    <property type="match status" value="1"/>
</dbReference>
<feature type="region of interest" description="Disordered" evidence="11">
    <location>
        <begin position="20"/>
        <end position="39"/>
    </location>
</feature>
<evidence type="ECO:0000256" key="2">
    <source>
        <dbReference type="ARBA" id="ARBA00009140"/>
    </source>
</evidence>
<comment type="catalytic activity">
    <reaction evidence="10">
        <text>[protein]-C-terminal S-[(2E,6E)-farnesyl]-L-cysteine + S-adenosyl-L-methionine = [protein]-C-terminal S-[(2E,6E)-farnesyl]-L-cysteine methyl ester + S-adenosyl-L-homocysteine</text>
        <dbReference type="Rhea" id="RHEA:21672"/>
        <dbReference type="Rhea" id="RHEA-COMP:12125"/>
        <dbReference type="Rhea" id="RHEA-COMP:12126"/>
        <dbReference type="ChEBI" id="CHEBI:57856"/>
        <dbReference type="ChEBI" id="CHEBI:59789"/>
        <dbReference type="ChEBI" id="CHEBI:90510"/>
        <dbReference type="ChEBI" id="CHEBI:90511"/>
        <dbReference type="EC" id="2.1.1.100"/>
    </reaction>
</comment>
<gene>
    <name evidence="12" type="ORF">SCP_0208770</name>
</gene>
<dbReference type="STRING" id="139825.A0A401GBZ9"/>
<protein>
    <recommendedName>
        <fullName evidence="3 10">Protein-S-isoprenylcysteine O-methyltransferase</fullName>
        <ecNumber evidence="3 10">2.1.1.100</ecNumber>
    </recommendedName>
</protein>
<dbReference type="Pfam" id="PF04140">
    <property type="entry name" value="ICMT"/>
    <property type="match status" value="1"/>
</dbReference>
<dbReference type="AlphaFoldDB" id="A0A401GBZ9"/>
<keyword evidence="6 10" id="KW-0949">S-adenosyl-L-methionine</keyword>
<dbReference type="RefSeq" id="XP_027610590.1">
    <property type="nucleotide sequence ID" value="XM_027754789.1"/>
</dbReference>
<feature type="transmembrane region" description="Helical" evidence="10">
    <location>
        <begin position="185"/>
        <end position="206"/>
    </location>
</feature>
<evidence type="ECO:0000256" key="8">
    <source>
        <dbReference type="ARBA" id="ARBA00022989"/>
    </source>
</evidence>
<organism evidence="12 13">
    <name type="scientific">Sparassis crispa</name>
    <dbReference type="NCBI Taxonomy" id="139825"/>
    <lineage>
        <taxon>Eukaryota</taxon>
        <taxon>Fungi</taxon>
        <taxon>Dikarya</taxon>
        <taxon>Basidiomycota</taxon>
        <taxon>Agaricomycotina</taxon>
        <taxon>Agaricomycetes</taxon>
        <taxon>Polyporales</taxon>
        <taxon>Sparassidaceae</taxon>
        <taxon>Sparassis</taxon>
    </lineage>
</organism>
<name>A0A401GBZ9_9APHY</name>
<dbReference type="GeneID" id="38776594"/>
<dbReference type="GO" id="GO:0032259">
    <property type="term" value="P:methylation"/>
    <property type="evidence" value="ECO:0007669"/>
    <property type="project" value="UniProtKB-KW"/>
</dbReference>
<keyword evidence="7 10" id="KW-0812">Transmembrane</keyword>
<dbReference type="GO" id="GO:0005789">
    <property type="term" value="C:endoplasmic reticulum membrane"/>
    <property type="evidence" value="ECO:0007669"/>
    <property type="project" value="UniProtKB-SubCell"/>
</dbReference>
<proteinExistence type="inferred from homology"/>
<evidence type="ECO:0000256" key="10">
    <source>
        <dbReference type="RuleBase" id="RU362022"/>
    </source>
</evidence>
<keyword evidence="13" id="KW-1185">Reference proteome</keyword>
<accession>A0A401GBZ9</accession>
<dbReference type="EMBL" id="BFAD01000002">
    <property type="protein sequence ID" value="GBE79677.1"/>
    <property type="molecule type" value="Genomic_DNA"/>
</dbReference>
<keyword evidence="4 10" id="KW-0489">Methyltransferase</keyword>
<evidence type="ECO:0000313" key="12">
    <source>
        <dbReference type="EMBL" id="GBE79677.1"/>
    </source>
</evidence>
<dbReference type="Gene3D" id="1.20.120.1630">
    <property type="match status" value="1"/>
</dbReference>
<dbReference type="InterPro" id="IPR025770">
    <property type="entry name" value="PPMT_MeTrfase"/>
</dbReference>
<keyword evidence="10" id="KW-0256">Endoplasmic reticulum</keyword>
<keyword evidence="5 12" id="KW-0808">Transferase</keyword>
<evidence type="ECO:0000256" key="11">
    <source>
        <dbReference type="SAM" id="MobiDB-lite"/>
    </source>
</evidence>
<evidence type="ECO:0000256" key="9">
    <source>
        <dbReference type="ARBA" id="ARBA00023136"/>
    </source>
</evidence>
<dbReference type="OrthoDB" id="422086at2759"/>
<evidence type="ECO:0000256" key="5">
    <source>
        <dbReference type="ARBA" id="ARBA00022679"/>
    </source>
</evidence>
<dbReference type="InParanoid" id="A0A401GBZ9"/>
<comment type="subcellular location">
    <subcellularLocation>
        <location evidence="10">Endoplasmic reticulum membrane</location>
        <topology evidence="10">Multi-pass membrane protein</topology>
    </subcellularLocation>
    <subcellularLocation>
        <location evidence="1">Membrane</location>
        <topology evidence="1">Multi-pass membrane protein</topology>
    </subcellularLocation>
</comment>
<evidence type="ECO:0000256" key="7">
    <source>
        <dbReference type="ARBA" id="ARBA00022692"/>
    </source>
</evidence>
<reference evidence="12 13" key="1">
    <citation type="journal article" date="2018" name="Sci. Rep.">
        <title>Genome sequence of the cauliflower mushroom Sparassis crispa (Hanabiratake) and its association with beneficial usage.</title>
        <authorList>
            <person name="Kiyama R."/>
            <person name="Furutani Y."/>
            <person name="Kawaguchi K."/>
            <person name="Nakanishi T."/>
        </authorList>
    </citation>
    <scope>NUCLEOTIDE SEQUENCE [LARGE SCALE GENOMIC DNA]</scope>
</reference>
<dbReference type="FunCoup" id="A0A401GBZ9">
    <property type="interactions" value="260"/>
</dbReference>
<feature type="transmembrane region" description="Helical" evidence="10">
    <location>
        <begin position="145"/>
        <end position="164"/>
    </location>
</feature>
<evidence type="ECO:0000256" key="3">
    <source>
        <dbReference type="ARBA" id="ARBA00012151"/>
    </source>
</evidence>
<dbReference type="Proteomes" id="UP000287166">
    <property type="component" value="Unassembled WGS sequence"/>
</dbReference>
<comment type="caution">
    <text evidence="12">The sequence shown here is derived from an EMBL/GenBank/DDBJ whole genome shotgun (WGS) entry which is preliminary data.</text>
</comment>
<dbReference type="PROSITE" id="PS51564">
    <property type="entry name" value="SAM_ICMT"/>
    <property type="match status" value="1"/>
</dbReference>
<dbReference type="EC" id="2.1.1.100" evidence="3 10"/>
<keyword evidence="9 10" id="KW-0472">Membrane</keyword>
<keyword evidence="8 10" id="KW-1133">Transmembrane helix</keyword>
<dbReference type="PANTHER" id="PTHR12714">
    <property type="entry name" value="PROTEIN-S ISOPRENYLCYSTEINE O-METHYLTRANSFERASE"/>
    <property type="match status" value="1"/>
</dbReference>
<dbReference type="InterPro" id="IPR007269">
    <property type="entry name" value="ICMT_MeTrfase"/>
</dbReference>
<dbReference type="GO" id="GO:0004671">
    <property type="term" value="F:protein C-terminal S-isoprenylcysteine carboxyl O-methyltransferase activity"/>
    <property type="evidence" value="ECO:0007669"/>
    <property type="project" value="UniProtKB-EC"/>
</dbReference>
<sequence length="265" mass="29758">MSNAVNGDTDNFEQRLRQRAAAQSDPLSTTPSEPSLRPHGRIPNTPLAVSCISALLGILFALGAVIFVVGVRQDWSIDRLGFYIAAWAVFHWGEFAVTAGWNQNKCSIDSFLLENGAQYHIAHSVATLEYLISSYFWPSYKTYPFFSPAGIVLVIFGQILRSAAMIQAGNSFSHVVAYRKLDDHVLVTGGIYAWFRHPSYAGFYYWALGTQLLLQNPISFVGFAVVLWRFFSNRIAHEEISLIRFFGDDYNSYRSRTGTMIPFVS</sequence>
<feature type="transmembrane region" description="Helical" evidence="10">
    <location>
        <begin position="80"/>
        <end position="101"/>
    </location>
</feature>
<evidence type="ECO:0000256" key="6">
    <source>
        <dbReference type="ARBA" id="ARBA00022691"/>
    </source>
</evidence>
<feature type="transmembrane region" description="Helical" evidence="10">
    <location>
        <begin position="47"/>
        <end position="68"/>
    </location>
</feature>
<comment type="similarity">
    <text evidence="2 10">Belongs to the class VI-like SAM-binding methyltransferase superfamily. Isoprenylcysteine carboxyl methyltransferase family.</text>
</comment>
<evidence type="ECO:0000313" key="13">
    <source>
        <dbReference type="Proteomes" id="UP000287166"/>
    </source>
</evidence>
<feature type="transmembrane region" description="Helical" evidence="10">
    <location>
        <begin position="212"/>
        <end position="231"/>
    </location>
</feature>